<sequence>MENKMSYICYHTKITNTASNDVYHYFGRHRLTGEEYHGSGTFIKACRKENDLTPGLWLFDTKIIKEVKTFKEAKHYESLIVTKGLIEYGNKCVNVHPGGNGGVDFHTEETRRQMSESRTGVSRTFSKTHKLNCSLWQRSEVWNHYDELLKIWIELDKPKRGKFSTLLRNYGYNYSANELNKIVKKFNEENNNGNSN</sequence>
<dbReference type="RefSeq" id="YP_009207230.1">
    <property type="nucleotide sequence ID" value="NC_028894.1"/>
</dbReference>
<organism evidence="1 2">
    <name type="scientific">Escherichia phage vB_EcoM_VR20</name>
    <dbReference type="NCBI Taxonomy" id="1567027"/>
    <lineage>
        <taxon>Viruses</taxon>
        <taxon>Duplodnaviria</taxon>
        <taxon>Heunggongvirae</taxon>
        <taxon>Uroviricota</taxon>
        <taxon>Caudoviricetes</taxon>
        <taxon>Pantevenvirales</taxon>
        <taxon>Straboviridae</taxon>
        <taxon>Tevenvirinae</taxon>
        <taxon>Gaprivervirus</taxon>
        <taxon>Gaprivervirus vr20</taxon>
    </lineage>
</organism>
<name>A0A0A7HFU0_9CAUD</name>
<dbReference type="GeneID" id="26633729"/>
<gene>
    <name evidence="1" type="ORF">VR20_051</name>
</gene>
<keyword evidence="2" id="KW-1185">Reference proteome</keyword>
<protein>
    <recommendedName>
        <fullName evidence="3">Homing endonuclease</fullName>
    </recommendedName>
</protein>
<dbReference type="KEGG" id="vg:26633729"/>
<accession>A0A0A7HFU0</accession>
<dbReference type="EMBL" id="KP007360">
    <property type="protein sequence ID" value="AIZ02109.1"/>
    <property type="molecule type" value="Genomic_DNA"/>
</dbReference>
<dbReference type="OrthoDB" id="19703at10239"/>
<evidence type="ECO:0000313" key="1">
    <source>
        <dbReference type="EMBL" id="AIZ02109.1"/>
    </source>
</evidence>
<dbReference type="Proteomes" id="UP000030716">
    <property type="component" value="Segment"/>
</dbReference>
<reference evidence="1 2" key="1">
    <citation type="submission" date="2014-10" db="EMBL/GenBank/DDBJ databases">
        <title>VR bacteriophages - a small but diverse group of low-temperature viruses.</title>
        <authorList>
            <person name="Kaliniene L."/>
            <person name="Meskys R."/>
            <person name="Simoliunas E."/>
            <person name="Zajanckauskaite A."/>
            <person name="Truncaite L."/>
        </authorList>
    </citation>
    <scope>NUCLEOTIDE SEQUENCE [LARGE SCALE GENOMIC DNA]</scope>
</reference>
<evidence type="ECO:0000313" key="2">
    <source>
        <dbReference type="Proteomes" id="UP000030716"/>
    </source>
</evidence>
<proteinExistence type="predicted"/>
<evidence type="ECO:0008006" key="3">
    <source>
        <dbReference type="Google" id="ProtNLM"/>
    </source>
</evidence>